<evidence type="ECO:0000313" key="2">
    <source>
        <dbReference type="Proteomes" id="UP000076555"/>
    </source>
</evidence>
<dbReference type="OrthoDB" id="572628at2"/>
<gene>
    <name evidence="1" type="ORF">A2T98_04350</name>
</gene>
<sequence>MGKIRLFILLLLLSFLSVLVFYDISAYLSEQKPIVRCEQGGFYPPQVQKYYTHPQKLVVKPWLGPHNVYAIFAIPAEYRSDALFTVSIPGTITYCGRVQDIDKVLSGVDNLEYYTMIRGFLNTRIALKLIAQGKLSQLQEPQYWRLGYVRR</sequence>
<protein>
    <submittedName>
        <fullName evidence="1">Uncharacterized protein</fullName>
    </submittedName>
</protein>
<comment type="caution">
    <text evidence="1">The sequence shown here is derived from an EMBL/GenBank/DDBJ whole genome shotgun (WGS) entry which is preliminary data.</text>
</comment>
<dbReference type="Proteomes" id="UP000076555">
    <property type="component" value="Unassembled WGS sequence"/>
</dbReference>
<organism evidence="1 2">
    <name type="scientific">Nodularia spumigena CENA596</name>
    <dbReference type="NCBI Taxonomy" id="1819295"/>
    <lineage>
        <taxon>Bacteria</taxon>
        <taxon>Bacillati</taxon>
        <taxon>Cyanobacteriota</taxon>
        <taxon>Cyanophyceae</taxon>
        <taxon>Nostocales</taxon>
        <taxon>Nodulariaceae</taxon>
        <taxon>Nodularia</taxon>
    </lineage>
</organism>
<dbReference type="EMBL" id="LWAJ01000050">
    <property type="protein sequence ID" value="KZL51044.1"/>
    <property type="molecule type" value="Genomic_DNA"/>
</dbReference>
<name>A0A161XPZ8_NODSP</name>
<reference evidence="1 2" key="1">
    <citation type="submission" date="2016-04" db="EMBL/GenBank/DDBJ databases">
        <title>Draft Genome Assembly of the Bloom-forming Cyanobacterium Nodularia spumigena Strain CENA596 in Shrimp Production Ponds.</title>
        <authorList>
            <person name="Popin R.V."/>
            <person name="Rigonato J."/>
            <person name="Abreu V.A."/>
            <person name="Andreote A.P."/>
            <person name="Silveira S.B."/>
            <person name="Odebrecht C."/>
            <person name="Fiore M.F."/>
        </authorList>
    </citation>
    <scope>NUCLEOTIDE SEQUENCE [LARGE SCALE GENOMIC DNA]</scope>
    <source>
        <strain evidence="1 2">CENA596</strain>
    </source>
</reference>
<dbReference type="AlphaFoldDB" id="A0A161XPZ8"/>
<accession>A0A161XPZ8</accession>
<proteinExistence type="predicted"/>
<evidence type="ECO:0000313" key="1">
    <source>
        <dbReference type="EMBL" id="KZL51044.1"/>
    </source>
</evidence>